<gene>
    <name evidence="2" type="ORF">DI487_15870</name>
</gene>
<evidence type="ECO:0000256" key="1">
    <source>
        <dbReference type="SAM" id="Phobius"/>
    </source>
</evidence>
<evidence type="ECO:0008006" key="4">
    <source>
        <dbReference type="Google" id="ProtNLM"/>
    </source>
</evidence>
<evidence type="ECO:0000313" key="3">
    <source>
        <dbReference type="Proteomes" id="UP000245429"/>
    </source>
</evidence>
<protein>
    <recommendedName>
        <fullName evidence="4">Prepilin type IV endopeptidase peptidase domain-containing protein</fullName>
    </recommendedName>
</protein>
<keyword evidence="1" id="KW-1133">Transmembrane helix</keyword>
<feature type="transmembrane region" description="Helical" evidence="1">
    <location>
        <begin position="28"/>
        <end position="45"/>
    </location>
</feature>
<dbReference type="KEGG" id="fse:DI487_15870"/>
<feature type="transmembrane region" description="Helical" evidence="1">
    <location>
        <begin position="130"/>
        <end position="151"/>
    </location>
</feature>
<evidence type="ECO:0000313" key="2">
    <source>
        <dbReference type="EMBL" id="AWM15188.1"/>
    </source>
</evidence>
<name>A0A2U8QYK8_9FLAO</name>
<accession>A0A2U8QYK8</accession>
<feature type="transmembrane region" description="Helical" evidence="1">
    <location>
        <begin position="89"/>
        <end position="118"/>
    </location>
</feature>
<organism evidence="2 3">
    <name type="scientific">Flavobacterium sediminis</name>
    <dbReference type="NCBI Taxonomy" id="2201181"/>
    <lineage>
        <taxon>Bacteria</taxon>
        <taxon>Pseudomonadati</taxon>
        <taxon>Bacteroidota</taxon>
        <taxon>Flavobacteriia</taxon>
        <taxon>Flavobacteriales</taxon>
        <taxon>Flavobacteriaceae</taxon>
        <taxon>Flavobacterium</taxon>
    </lineage>
</organism>
<keyword evidence="1" id="KW-0472">Membrane</keyword>
<dbReference type="AlphaFoldDB" id="A0A2U8QYK8"/>
<sequence>MPFLFIAFVISLLFIFWQDVKFRHIHIVLPVITFISAYFLSGWHFKILKITVINLLFLVVTLGVLVLYMSGKKKQLLNPFTNYFGLGDLLFYIAITPLFLLHQYILFFVLSMIFAIVAQKIFRKYIQHNSVPLAGLSALLLLIFVIKDIMIPYQKITLIRW</sequence>
<reference evidence="2 3" key="1">
    <citation type="submission" date="2018-05" db="EMBL/GenBank/DDBJ databases">
        <title>Flavobacterium sp. MEBiC07310.</title>
        <authorList>
            <person name="Baek K."/>
        </authorList>
    </citation>
    <scope>NUCLEOTIDE SEQUENCE [LARGE SCALE GENOMIC DNA]</scope>
    <source>
        <strain evidence="2 3">MEBiC07310</strain>
    </source>
</reference>
<keyword evidence="3" id="KW-1185">Reference proteome</keyword>
<feature type="transmembrane region" description="Helical" evidence="1">
    <location>
        <begin position="52"/>
        <end position="69"/>
    </location>
</feature>
<proteinExistence type="predicted"/>
<keyword evidence="1" id="KW-0812">Transmembrane</keyword>
<dbReference type="Proteomes" id="UP000245429">
    <property type="component" value="Chromosome"/>
</dbReference>
<dbReference type="EMBL" id="CP029463">
    <property type="protein sequence ID" value="AWM15188.1"/>
    <property type="molecule type" value="Genomic_DNA"/>
</dbReference>